<dbReference type="GO" id="GO:0004527">
    <property type="term" value="F:exonuclease activity"/>
    <property type="evidence" value="ECO:0007669"/>
    <property type="project" value="UniProtKB-KW"/>
</dbReference>
<evidence type="ECO:0000259" key="1">
    <source>
        <dbReference type="SMART" id="SM00474"/>
    </source>
</evidence>
<dbReference type="RefSeq" id="WP_317490778.1">
    <property type="nucleotide sequence ID" value="NZ_CP136051.1"/>
</dbReference>
<dbReference type="Proteomes" id="UP001302349">
    <property type="component" value="Chromosome"/>
</dbReference>
<evidence type="ECO:0000313" key="2">
    <source>
        <dbReference type="EMBL" id="WOK08132.1"/>
    </source>
</evidence>
<dbReference type="InterPro" id="IPR002562">
    <property type="entry name" value="3'-5'_exonuclease_dom"/>
</dbReference>
<accession>A0ABZ0ISW4</accession>
<dbReference type="EC" id="3.1.-.-" evidence="2"/>
<keyword evidence="3" id="KW-1185">Reference proteome</keyword>
<dbReference type="SMART" id="SM00474">
    <property type="entry name" value="35EXOc"/>
    <property type="match status" value="1"/>
</dbReference>
<organism evidence="2 3">
    <name type="scientific">Imperialibacter roseus</name>
    <dbReference type="NCBI Taxonomy" id="1324217"/>
    <lineage>
        <taxon>Bacteria</taxon>
        <taxon>Pseudomonadati</taxon>
        <taxon>Bacteroidota</taxon>
        <taxon>Cytophagia</taxon>
        <taxon>Cytophagales</taxon>
        <taxon>Flammeovirgaceae</taxon>
        <taxon>Imperialibacter</taxon>
    </lineage>
</organism>
<keyword evidence="2" id="KW-0540">Nuclease</keyword>
<dbReference type="PANTHER" id="PTHR47765">
    <property type="entry name" value="3'-5' EXONUCLEASE DOMAIN-CONTAINING PROTEIN"/>
    <property type="match status" value="1"/>
</dbReference>
<proteinExistence type="predicted"/>
<name>A0ABZ0ISW4_9BACT</name>
<dbReference type="Pfam" id="PF01612">
    <property type="entry name" value="DNA_pol_A_exo1"/>
    <property type="match status" value="1"/>
</dbReference>
<protein>
    <submittedName>
        <fullName evidence="2">3'-5' exonuclease</fullName>
        <ecNumber evidence="2">3.1.-.-</ecNumber>
    </submittedName>
</protein>
<dbReference type="InterPro" id="IPR036397">
    <property type="entry name" value="RNaseH_sf"/>
</dbReference>
<reference evidence="2 3" key="1">
    <citation type="journal article" date="2023" name="Microbiol. Resour. Announc.">
        <title>Complete Genome Sequence of Imperialibacter roseus strain P4T.</title>
        <authorList>
            <person name="Tizabi D.R."/>
            <person name="Bachvaroff T."/>
            <person name="Hill R.T."/>
        </authorList>
    </citation>
    <scope>NUCLEOTIDE SEQUENCE [LARGE SCALE GENOMIC DNA]</scope>
    <source>
        <strain evidence="2 3">P4T</strain>
    </source>
</reference>
<feature type="domain" description="3'-5' exonuclease" evidence="1">
    <location>
        <begin position="24"/>
        <end position="193"/>
    </location>
</feature>
<dbReference type="PANTHER" id="PTHR47765:SF2">
    <property type="entry name" value="EXONUCLEASE MUT-7 HOMOLOG"/>
    <property type="match status" value="1"/>
</dbReference>
<evidence type="ECO:0000313" key="3">
    <source>
        <dbReference type="Proteomes" id="UP001302349"/>
    </source>
</evidence>
<gene>
    <name evidence="2" type="ORF">RT717_05725</name>
</gene>
<dbReference type="CDD" id="cd06141">
    <property type="entry name" value="WRN_exo"/>
    <property type="match status" value="1"/>
</dbReference>
<keyword evidence="2" id="KW-0269">Exonuclease</keyword>
<sequence length="195" mass="22628">MTFPKKITKEEILQLPEFRFEGKVHVISNEADIKDATTVLAREKLLGFDTETKPAFRKGQYFPTALVQFATEEEAFLFRINLLGPHYRIYDLMEDESITKIGVALRDDLVDLNKIRRFEPVGFIDLNEVVKELEFENMGARNLTGMILGKRINKAQQTSNWENEELTKAQIHYAATDAWVCREIYQVLNSKGYLY</sequence>
<dbReference type="SUPFAM" id="SSF53098">
    <property type="entry name" value="Ribonuclease H-like"/>
    <property type="match status" value="1"/>
</dbReference>
<keyword evidence="2" id="KW-0378">Hydrolase</keyword>
<dbReference type="InterPro" id="IPR012337">
    <property type="entry name" value="RNaseH-like_sf"/>
</dbReference>
<dbReference type="Gene3D" id="3.30.420.10">
    <property type="entry name" value="Ribonuclease H-like superfamily/Ribonuclease H"/>
    <property type="match status" value="1"/>
</dbReference>
<dbReference type="EMBL" id="CP136051">
    <property type="protein sequence ID" value="WOK08132.1"/>
    <property type="molecule type" value="Genomic_DNA"/>
</dbReference>
<dbReference type="InterPro" id="IPR052408">
    <property type="entry name" value="Exonuclease_MUT-7-like"/>
</dbReference>